<gene>
    <name evidence="1" type="ORF">EJ03DRAFT_377415</name>
</gene>
<keyword evidence="2" id="KW-1185">Reference proteome</keyword>
<accession>A0A6G1L035</accession>
<reference evidence="1" key="1">
    <citation type="journal article" date="2020" name="Stud. Mycol.">
        <title>101 Dothideomycetes genomes: a test case for predicting lifestyles and emergence of pathogens.</title>
        <authorList>
            <person name="Haridas S."/>
            <person name="Albert R."/>
            <person name="Binder M."/>
            <person name="Bloem J."/>
            <person name="Labutti K."/>
            <person name="Salamov A."/>
            <person name="Andreopoulos B."/>
            <person name="Baker S."/>
            <person name="Barry K."/>
            <person name="Bills G."/>
            <person name="Bluhm B."/>
            <person name="Cannon C."/>
            <person name="Castanera R."/>
            <person name="Culley D."/>
            <person name="Daum C."/>
            <person name="Ezra D."/>
            <person name="Gonzalez J."/>
            <person name="Henrissat B."/>
            <person name="Kuo A."/>
            <person name="Liang C."/>
            <person name="Lipzen A."/>
            <person name="Lutzoni F."/>
            <person name="Magnuson J."/>
            <person name="Mondo S."/>
            <person name="Nolan M."/>
            <person name="Ohm R."/>
            <person name="Pangilinan J."/>
            <person name="Park H.-J."/>
            <person name="Ramirez L."/>
            <person name="Alfaro M."/>
            <person name="Sun H."/>
            <person name="Tritt A."/>
            <person name="Yoshinaga Y."/>
            <person name="Zwiers L.-H."/>
            <person name="Turgeon B."/>
            <person name="Goodwin S."/>
            <person name="Spatafora J."/>
            <person name="Crous P."/>
            <person name="Grigoriev I."/>
        </authorList>
    </citation>
    <scope>NUCLEOTIDE SEQUENCE</scope>
    <source>
        <strain evidence="1">CBS 116005</strain>
    </source>
</reference>
<protein>
    <recommendedName>
        <fullName evidence="3">RmlC-like cupin</fullName>
    </recommendedName>
</protein>
<evidence type="ECO:0000313" key="1">
    <source>
        <dbReference type="EMBL" id="KAF2765899.1"/>
    </source>
</evidence>
<dbReference type="OrthoDB" id="3564658at2759"/>
<dbReference type="EMBL" id="ML995881">
    <property type="protein sequence ID" value="KAF2765899.1"/>
    <property type="molecule type" value="Genomic_DNA"/>
</dbReference>
<evidence type="ECO:0008006" key="3">
    <source>
        <dbReference type="Google" id="ProtNLM"/>
    </source>
</evidence>
<sequence length="120" mass="13677">MADNKTYYIYPNNSLSPEERFVMQQGYPYVSTTVLKPQGRLNHHGHHSQNTHYIVDGTLEIAKSNDPRGFTPWTRWQTHGARTFANMPRIATYIGEAGAEGCTFVEELKIVSHTALHLFL</sequence>
<organism evidence="1 2">
    <name type="scientific">Teratosphaeria nubilosa</name>
    <dbReference type="NCBI Taxonomy" id="161662"/>
    <lineage>
        <taxon>Eukaryota</taxon>
        <taxon>Fungi</taxon>
        <taxon>Dikarya</taxon>
        <taxon>Ascomycota</taxon>
        <taxon>Pezizomycotina</taxon>
        <taxon>Dothideomycetes</taxon>
        <taxon>Dothideomycetidae</taxon>
        <taxon>Mycosphaerellales</taxon>
        <taxon>Teratosphaeriaceae</taxon>
        <taxon>Teratosphaeria</taxon>
    </lineage>
</organism>
<dbReference type="Proteomes" id="UP000799436">
    <property type="component" value="Unassembled WGS sequence"/>
</dbReference>
<name>A0A6G1L035_9PEZI</name>
<proteinExistence type="predicted"/>
<evidence type="ECO:0000313" key="2">
    <source>
        <dbReference type="Proteomes" id="UP000799436"/>
    </source>
</evidence>
<dbReference type="AlphaFoldDB" id="A0A6G1L035"/>